<accession>A0A7J6LMD7</accession>
<dbReference type="OrthoDB" id="766at2759"/>
<dbReference type="EMBL" id="JAAPAO010000414">
    <property type="protein sequence ID" value="KAF4660407.1"/>
    <property type="molecule type" value="Genomic_DNA"/>
</dbReference>
<evidence type="ECO:0000256" key="15">
    <source>
        <dbReference type="PROSITE-ProRule" id="PRU10016"/>
    </source>
</evidence>
<dbReference type="Gene3D" id="3.40.50.960">
    <property type="entry name" value="Lumazine/riboflavin synthase"/>
    <property type="match status" value="1"/>
</dbReference>
<dbReference type="UniPathway" id="UPA00275"/>
<dbReference type="InterPro" id="IPR001796">
    <property type="entry name" value="DHFR_dom"/>
</dbReference>
<dbReference type="EC" id="2.1.1.45" evidence="5"/>
<comment type="function">
    <text evidence="12">Bifunctional enzyme. Involved in de novo dTMP biosynthesis. Key enzyme in folate metabolism. Catalyzes an essential reaction for de novo glycine and purine synthesis, DNA precursor synthesis, and for the conversion of dUMP to dTMP.</text>
</comment>
<dbReference type="SUPFAM" id="SSF55831">
    <property type="entry name" value="Thymidylate synthase/dCMP hydroxymethylase"/>
    <property type="match status" value="1"/>
</dbReference>
<dbReference type="Gene3D" id="3.30.572.10">
    <property type="entry name" value="Thymidylate synthase/dCMP hydroxymethylase domain"/>
    <property type="match status" value="1"/>
</dbReference>
<dbReference type="PROSITE" id="PS51330">
    <property type="entry name" value="DHFR_2"/>
    <property type="match status" value="1"/>
</dbReference>
<keyword evidence="10" id="KW-0545">Nucleotide biosynthesis</keyword>
<proteinExistence type="inferred from homology"/>
<dbReference type="Pfam" id="PF00885">
    <property type="entry name" value="DMRL_synthase"/>
    <property type="match status" value="1"/>
</dbReference>
<evidence type="ECO:0000256" key="8">
    <source>
        <dbReference type="ARBA" id="ARBA00022619"/>
    </source>
</evidence>
<evidence type="ECO:0000256" key="2">
    <source>
        <dbReference type="ARBA" id="ARBA00006900"/>
    </source>
</evidence>
<dbReference type="NCBIfam" id="TIGR03284">
    <property type="entry name" value="thym_sym"/>
    <property type="match status" value="1"/>
</dbReference>
<reference evidence="17 18" key="1">
    <citation type="submission" date="2020-04" db="EMBL/GenBank/DDBJ databases">
        <title>Perkinsus chesapeaki whole genome sequence.</title>
        <authorList>
            <person name="Bogema D.R."/>
        </authorList>
    </citation>
    <scope>NUCLEOTIDE SEQUENCE [LARGE SCALE GENOMIC DNA]</scope>
    <source>
        <strain evidence="17">ATCC PRA-425</strain>
    </source>
</reference>
<name>A0A7J6LMD7_PERCH</name>
<comment type="catalytic activity">
    <reaction evidence="14">
        <text>(6S)-5,6,7,8-tetrahydrofolate + NADP(+) = 7,8-dihydrofolate + NADPH + H(+)</text>
        <dbReference type="Rhea" id="RHEA:15009"/>
        <dbReference type="ChEBI" id="CHEBI:15378"/>
        <dbReference type="ChEBI" id="CHEBI:57451"/>
        <dbReference type="ChEBI" id="CHEBI:57453"/>
        <dbReference type="ChEBI" id="CHEBI:57783"/>
        <dbReference type="ChEBI" id="CHEBI:58349"/>
        <dbReference type="EC" id="1.5.1.3"/>
    </reaction>
</comment>
<sequence>MSEMRLSNEFDTLFPLDMDLSGLRIVIIESSENRLIVKAVKKDLQDKLALYNNAALDLDEVYITSAWQIPYTVGEVYRQHGQRFDPFPIIVVLACLIEESIPTDFRSLCDSISSSLMRVSIDNNIPLVNGVIMAATELQAERICQGRGSSLTGNHETFGGELATEAICLPGIRRVIKNLDADEDIKTEDSEARGERNEEYLYALVGNFVLNCTGKEGKLPWKSLPEDMKRFKNITIGKSPQENKNVCIMGRKTWESIPERFRPLKDRINVVISTTTSTGDYPDEVRISRSLQEALERLKEEKDNHGEIFVIGGASLIKEAMNLPECRTMYTTRVGIDPWECDVIIDKINEHVWEPISVSKTFSHDGIPYDFVDYRRKENGKVCETLLAECRPKSRFQHDEYEYLRLIEDIIENGEESDNRTGVGTRTIFSCHMRFSLRDGVFPLLTTKRVFWRGVLEELLWFIKGDTNAKHLSDRGVKIWDLNGTREFLDGRGLSHREEGDLGPVYGFQWRHFGAEYVDMHTDYSDGVDQLAQVIKQLKENPTDRRIIMSAWNPQALPLMALPPCHVMCHFYVNAKRELSCAMYQRSADMGLGVPFNIASYSLLTYMLAQVCDLKPGEFCHHLGNTHVYENHIEPLREQLKRTPKPFPLLKINPDIKCIDDFKASDFELVGYNPWGKIPMQMAVPHGPGPAFEALRAAKLGLSI</sequence>
<evidence type="ECO:0000256" key="4">
    <source>
        <dbReference type="ARBA" id="ARBA00010176"/>
    </source>
</evidence>
<dbReference type="InterPro" id="IPR000398">
    <property type="entry name" value="Thymidylate_synthase"/>
</dbReference>
<protein>
    <recommendedName>
        <fullName evidence="6">Bifunctional dihydrofolate reductase-thymidylate synthase</fullName>
        <ecNumber evidence="5">2.1.1.45</ecNumber>
    </recommendedName>
</protein>
<evidence type="ECO:0000256" key="13">
    <source>
        <dbReference type="ARBA" id="ARBA00047344"/>
    </source>
</evidence>
<keyword evidence="9" id="KW-0808">Transferase</keyword>
<dbReference type="GO" id="GO:0004146">
    <property type="term" value="F:dihydrofolate reductase activity"/>
    <property type="evidence" value="ECO:0007669"/>
    <property type="project" value="UniProtKB-EC"/>
</dbReference>
<dbReference type="Gene3D" id="3.40.430.10">
    <property type="entry name" value="Dihydrofolate Reductase, subunit A"/>
    <property type="match status" value="1"/>
</dbReference>
<comment type="caution">
    <text evidence="17">The sequence shown here is derived from an EMBL/GenBank/DDBJ whole genome shotgun (WGS) entry which is preliminary data.</text>
</comment>
<feature type="domain" description="DHFR" evidence="16">
    <location>
        <begin position="198"/>
        <end position="376"/>
    </location>
</feature>
<evidence type="ECO:0000256" key="5">
    <source>
        <dbReference type="ARBA" id="ARBA00011947"/>
    </source>
</evidence>
<dbReference type="InterPro" id="IPR002180">
    <property type="entry name" value="LS/RS"/>
</dbReference>
<comment type="similarity">
    <text evidence="4">In the N-terminal section; belongs to the dihydrofolate reductase family.</text>
</comment>
<comment type="pathway">
    <text evidence="1">Cofactor biosynthesis; riboflavin biosynthesis.</text>
</comment>
<dbReference type="InterPro" id="IPR036467">
    <property type="entry name" value="LS/RS_sf"/>
</dbReference>
<evidence type="ECO:0000256" key="3">
    <source>
        <dbReference type="ARBA" id="ARBA00007424"/>
    </source>
</evidence>
<dbReference type="Proteomes" id="UP000591131">
    <property type="component" value="Unassembled WGS sequence"/>
</dbReference>
<dbReference type="PANTHER" id="PTHR11548:SF2">
    <property type="entry name" value="THYMIDYLATE SYNTHASE"/>
    <property type="match status" value="1"/>
</dbReference>
<keyword evidence="11" id="KW-0511">Multifunctional enzyme</keyword>
<dbReference type="FunFam" id="3.30.572.10:FF:000002">
    <property type="entry name" value="Possible thymidylate synthase"/>
    <property type="match status" value="1"/>
</dbReference>
<dbReference type="Pfam" id="PF00186">
    <property type="entry name" value="DHFR_1"/>
    <property type="match status" value="1"/>
</dbReference>
<dbReference type="InterPro" id="IPR024072">
    <property type="entry name" value="DHFR-like_dom_sf"/>
</dbReference>
<evidence type="ECO:0000313" key="18">
    <source>
        <dbReference type="Proteomes" id="UP000591131"/>
    </source>
</evidence>
<dbReference type="PRINTS" id="PR00108">
    <property type="entry name" value="THYMDSNTHASE"/>
</dbReference>
<dbReference type="AlphaFoldDB" id="A0A7J6LMD7"/>
<dbReference type="GO" id="GO:0032259">
    <property type="term" value="P:methylation"/>
    <property type="evidence" value="ECO:0007669"/>
    <property type="project" value="UniProtKB-KW"/>
</dbReference>
<evidence type="ECO:0000259" key="16">
    <source>
        <dbReference type="PROSITE" id="PS51330"/>
    </source>
</evidence>
<dbReference type="Pfam" id="PF00303">
    <property type="entry name" value="Thymidylat_synt"/>
    <property type="match status" value="1"/>
</dbReference>
<dbReference type="PANTHER" id="PTHR11548">
    <property type="entry name" value="THYMIDYLATE SYNTHASE 1"/>
    <property type="match status" value="1"/>
</dbReference>
<dbReference type="InterPro" id="IPR020940">
    <property type="entry name" value="Thymidylate_synthase_AS"/>
</dbReference>
<dbReference type="GO" id="GO:0009231">
    <property type="term" value="P:riboflavin biosynthetic process"/>
    <property type="evidence" value="ECO:0007669"/>
    <property type="project" value="UniProtKB-UniPathway"/>
</dbReference>
<dbReference type="GO" id="GO:0004799">
    <property type="term" value="F:thymidylate synthase activity"/>
    <property type="evidence" value="ECO:0007669"/>
    <property type="project" value="UniProtKB-EC"/>
</dbReference>
<dbReference type="HAMAP" id="MF_00008">
    <property type="entry name" value="Thymidy_synth_bact"/>
    <property type="match status" value="1"/>
</dbReference>
<evidence type="ECO:0000256" key="12">
    <source>
        <dbReference type="ARBA" id="ARBA00025154"/>
    </source>
</evidence>
<feature type="active site" evidence="15">
    <location>
        <position position="565"/>
    </location>
</feature>
<dbReference type="GO" id="GO:0006231">
    <property type="term" value="P:dTMP biosynthetic process"/>
    <property type="evidence" value="ECO:0007669"/>
    <property type="project" value="InterPro"/>
</dbReference>
<comment type="similarity">
    <text evidence="2">In the C-terminal section; belongs to the thymidylate synthase family.</text>
</comment>
<dbReference type="CDD" id="cd00351">
    <property type="entry name" value="TS_Pyrimidine_HMase"/>
    <property type="match status" value="1"/>
</dbReference>
<evidence type="ECO:0000256" key="14">
    <source>
        <dbReference type="ARBA" id="ARBA00048873"/>
    </source>
</evidence>
<evidence type="ECO:0000313" key="17">
    <source>
        <dbReference type="EMBL" id="KAF4660407.1"/>
    </source>
</evidence>
<dbReference type="GO" id="GO:0005739">
    <property type="term" value="C:mitochondrion"/>
    <property type="evidence" value="ECO:0007669"/>
    <property type="project" value="TreeGrafter"/>
</dbReference>
<evidence type="ECO:0000256" key="11">
    <source>
        <dbReference type="ARBA" id="ARBA00023268"/>
    </source>
</evidence>
<dbReference type="SUPFAM" id="SSF52121">
    <property type="entry name" value="Lumazine synthase"/>
    <property type="match status" value="1"/>
</dbReference>
<dbReference type="NCBIfam" id="NF002497">
    <property type="entry name" value="PRK01827.1-3"/>
    <property type="match status" value="1"/>
</dbReference>
<dbReference type="CDD" id="cd00209">
    <property type="entry name" value="DHFR"/>
    <property type="match status" value="1"/>
</dbReference>
<dbReference type="InterPro" id="IPR023451">
    <property type="entry name" value="Thymidate_synth/dCMP_Mease_dom"/>
</dbReference>
<keyword evidence="18" id="KW-1185">Reference proteome</keyword>
<comment type="catalytic activity">
    <reaction evidence="13">
        <text>dUMP + (6R)-5,10-methylene-5,6,7,8-tetrahydrofolate = 7,8-dihydrofolate + dTMP</text>
        <dbReference type="Rhea" id="RHEA:12104"/>
        <dbReference type="ChEBI" id="CHEBI:15636"/>
        <dbReference type="ChEBI" id="CHEBI:57451"/>
        <dbReference type="ChEBI" id="CHEBI:63528"/>
        <dbReference type="ChEBI" id="CHEBI:246422"/>
        <dbReference type="EC" id="2.1.1.45"/>
    </reaction>
</comment>
<dbReference type="InterPro" id="IPR045097">
    <property type="entry name" value="Thymidate_synth/dCMP_Mease"/>
</dbReference>
<gene>
    <name evidence="17" type="ORF">FOL47_007170</name>
</gene>
<keyword evidence="7" id="KW-0489">Methyltransferase</keyword>
<evidence type="ECO:0000256" key="1">
    <source>
        <dbReference type="ARBA" id="ARBA00005104"/>
    </source>
</evidence>
<dbReference type="GO" id="GO:0009349">
    <property type="term" value="C:riboflavin synthase complex"/>
    <property type="evidence" value="ECO:0007669"/>
    <property type="project" value="InterPro"/>
</dbReference>
<evidence type="ECO:0000256" key="6">
    <source>
        <dbReference type="ARBA" id="ARBA00019798"/>
    </source>
</evidence>
<comment type="similarity">
    <text evidence="3">Belongs to the DMRL synthase family.</text>
</comment>
<dbReference type="InterPro" id="IPR036926">
    <property type="entry name" value="Thymidate_synth/dCMP_Mease_sf"/>
</dbReference>
<keyword evidence="8" id="KW-0686">Riboflavin biosynthesis</keyword>
<dbReference type="GO" id="GO:0046654">
    <property type="term" value="P:tetrahydrofolate biosynthetic process"/>
    <property type="evidence" value="ECO:0007669"/>
    <property type="project" value="InterPro"/>
</dbReference>
<organism evidence="17 18">
    <name type="scientific">Perkinsus chesapeaki</name>
    <name type="common">Clam parasite</name>
    <name type="synonym">Perkinsus andrewsi</name>
    <dbReference type="NCBI Taxonomy" id="330153"/>
    <lineage>
        <taxon>Eukaryota</taxon>
        <taxon>Sar</taxon>
        <taxon>Alveolata</taxon>
        <taxon>Perkinsozoa</taxon>
        <taxon>Perkinsea</taxon>
        <taxon>Perkinsida</taxon>
        <taxon>Perkinsidae</taxon>
        <taxon>Perkinsus</taxon>
    </lineage>
</organism>
<dbReference type="PROSITE" id="PS00091">
    <property type="entry name" value="THYMIDYLATE_SYNTHASE"/>
    <property type="match status" value="1"/>
</dbReference>
<dbReference type="GO" id="GO:0005829">
    <property type="term" value="C:cytosol"/>
    <property type="evidence" value="ECO:0007669"/>
    <property type="project" value="TreeGrafter"/>
</dbReference>
<evidence type="ECO:0000256" key="9">
    <source>
        <dbReference type="ARBA" id="ARBA00022679"/>
    </source>
</evidence>
<evidence type="ECO:0000256" key="7">
    <source>
        <dbReference type="ARBA" id="ARBA00022603"/>
    </source>
</evidence>
<dbReference type="SUPFAM" id="SSF53597">
    <property type="entry name" value="Dihydrofolate reductase-like"/>
    <property type="match status" value="1"/>
</dbReference>
<evidence type="ECO:0000256" key="10">
    <source>
        <dbReference type="ARBA" id="ARBA00022727"/>
    </source>
</evidence>